<evidence type="ECO:0000313" key="1">
    <source>
        <dbReference type="EMBL" id="EFH38831.1"/>
    </source>
</evidence>
<accession>D7MXA1</accession>
<dbReference type="Gramene" id="Al_scaffold_0320_2">
    <property type="protein sequence ID" value="Al_scaffold_0320_2"/>
    <property type="gene ID" value="Al_scaffold_0320_2"/>
</dbReference>
<dbReference type="PANTHER" id="PTHR38926:SF45">
    <property type="entry name" value="F-BOX DOMAIN-CONTAINING PROTEIN"/>
    <property type="match status" value="1"/>
</dbReference>
<dbReference type="AlphaFoldDB" id="D7MXA1"/>
<feature type="non-terminal residue" evidence="1">
    <location>
        <position position="1"/>
    </location>
</feature>
<dbReference type="SUPFAM" id="SSF81383">
    <property type="entry name" value="F-box domain"/>
    <property type="match status" value="1"/>
</dbReference>
<dbReference type="HOGENOM" id="CLU_2298858_0_0_1"/>
<gene>
    <name evidence="1" type="ORF">ARALYDRAFT_655393</name>
</gene>
<dbReference type="EMBL" id="GL348942">
    <property type="protein sequence ID" value="EFH38831.1"/>
    <property type="molecule type" value="Genomic_DNA"/>
</dbReference>
<dbReference type="InterPro" id="IPR036047">
    <property type="entry name" value="F-box-like_dom_sf"/>
</dbReference>
<reference evidence="2" key="1">
    <citation type="journal article" date="2011" name="Nat. Genet.">
        <title>The Arabidopsis lyrata genome sequence and the basis of rapid genome size change.</title>
        <authorList>
            <person name="Hu T.T."/>
            <person name="Pattyn P."/>
            <person name="Bakker E.G."/>
            <person name="Cao J."/>
            <person name="Cheng J.-F."/>
            <person name="Clark R.M."/>
            <person name="Fahlgren N."/>
            <person name="Fawcett J.A."/>
            <person name="Grimwood J."/>
            <person name="Gundlach H."/>
            <person name="Haberer G."/>
            <person name="Hollister J.D."/>
            <person name="Ossowski S."/>
            <person name="Ottilar R.P."/>
            <person name="Salamov A.A."/>
            <person name="Schneeberger K."/>
            <person name="Spannagl M."/>
            <person name="Wang X."/>
            <person name="Yang L."/>
            <person name="Nasrallah M.E."/>
            <person name="Bergelson J."/>
            <person name="Carrington J.C."/>
            <person name="Gaut B.S."/>
            <person name="Schmutz J."/>
            <person name="Mayer K.F.X."/>
            <person name="Van de Peer Y."/>
            <person name="Grigoriev I.V."/>
            <person name="Nordborg M."/>
            <person name="Weigel D."/>
            <person name="Guo Y.-L."/>
        </authorList>
    </citation>
    <scope>NUCLEOTIDE SEQUENCE [LARGE SCALE GENOMIC DNA]</scope>
    <source>
        <strain evidence="2">cv. MN47</strain>
    </source>
</reference>
<sequence length="101" mass="11887">VCRSWRGVFKDPWMWRSIDLRNRRSSAKMKQKLDIMCRHVVDRSQGGLAEIKIWNYGSNGLLNYIADRFHISLFFHMTHTHASFGFLKVLLISLVQCDESD</sequence>
<dbReference type="PANTHER" id="PTHR38926">
    <property type="entry name" value="F-BOX DOMAIN CONTAINING PROTEIN, EXPRESSED"/>
    <property type="match status" value="1"/>
</dbReference>
<organism evidence="2">
    <name type="scientific">Arabidopsis lyrata subsp. lyrata</name>
    <name type="common">Lyre-leaved rock-cress</name>
    <dbReference type="NCBI Taxonomy" id="81972"/>
    <lineage>
        <taxon>Eukaryota</taxon>
        <taxon>Viridiplantae</taxon>
        <taxon>Streptophyta</taxon>
        <taxon>Embryophyta</taxon>
        <taxon>Tracheophyta</taxon>
        <taxon>Spermatophyta</taxon>
        <taxon>Magnoliopsida</taxon>
        <taxon>eudicotyledons</taxon>
        <taxon>Gunneridae</taxon>
        <taxon>Pentapetalae</taxon>
        <taxon>rosids</taxon>
        <taxon>malvids</taxon>
        <taxon>Brassicales</taxon>
        <taxon>Brassicaceae</taxon>
        <taxon>Camelineae</taxon>
        <taxon>Arabidopsis</taxon>
    </lineage>
</organism>
<keyword evidence="2" id="KW-1185">Reference proteome</keyword>
<proteinExistence type="predicted"/>
<dbReference type="eggNOG" id="KOG1947">
    <property type="taxonomic scope" value="Eukaryota"/>
</dbReference>
<evidence type="ECO:0000313" key="2">
    <source>
        <dbReference type="Proteomes" id="UP000008694"/>
    </source>
</evidence>
<protein>
    <submittedName>
        <fullName evidence="1">Predicted protein</fullName>
    </submittedName>
</protein>
<dbReference type="Proteomes" id="UP000008694">
    <property type="component" value="Unassembled WGS sequence"/>
</dbReference>
<name>D7MXA1_ARALL</name>